<proteinExistence type="predicted"/>
<dbReference type="PANTHER" id="PTHR34222">
    <property type="entry name" value="GAG_PRE-INTEGRS DOMAIN-CONTAINING PROTEIN"/>
    <property type="match status" value="1"/>
</dbReference>
<accession>A0A6V7PLD6</accession>
<dbReference type="PANTHER" id="PTHR34222:SF98">
    <property type="match status" value="1"/>
</dbReference>
<sequence>MHETKQGDATIAQYFAELSSLWQELDYYQDFQAECPDDAAKFQKLIEKERVYDFLAGLQAEFDPIRVQVLGRDPFPSLREAYAYVQQEESRRNVMIYHPTFEKSALSSTAASKTIKSIQNKGSDLIDKDHLKCDHCGRSRHTKETCWKLHGRPTRGRGGRSGSGQGYWRSQAYQAEAPTHYIRKELTWRPKAYLMKNF</sequence>
<protein>
    <recommendedName>
        <fullName evidence="2">Retrotransposon gag domain-containing protein</fullName>
    </recommendedName>
</protein>
<evidence type="ECO:0008006" key="2">
    <source>
        <dbReference type="Google" id="ProtNLM"/>
    </source>
</evidence>
<organism evidence="1">
    <name type="scientific">Ananas comosus var. bracteatus</name>
    <name type="common">red pineapple</name>
    <dbReference type="NCBI Taxonomy" id="296719"/>
    <lineage>
        <taxon>Eukaryota</taxon>
        <taxon>Viridiplantae</taxon>
        <taxon>Streptophyta</taxon>
        <taxon>Embryophyta</taxon>
        <taxon>Tracheophyta</taxon>
        <taxon>Spermatophyta</taxon>
        <taxon>Magnoliopsida</taxon>
        <taxon>Liliopsida</taxon>
        <taxon>Poales</taxon>
        <taxon>Bromeliaceae</taxon>
        <taxon>Bromelioideae</taxon>
        <taxon>Ananas</taxon>
    </lineage>
</organism>
<evidence type="ECO:0000313" key="1">
    <source>
        <dbReference type="EMBL" id="CAD1831665.1"/>
    </source>
</evidence>
<reference evidence="1" key="1">
    <citation type="submission" date="2020-07" db="EMBL/GenBank/DDBJ databases">
        <authorList>
            <person name="Lin J."/>
        </authorList>
    </citation>
    <scope>NUCLEOTIDE SEQUENCE</scope>
</reference>
<dbReference type="EMBL" id="LR862149">
    <property type="protein sequence ID" value="CAD1831665.1"/>
    <property type="molecule type" value="Genomic_DNA"/>
</dbReference>
<name>A0A6V7PLD6_ANACO</name>
<dbReference type="AlphaFoldDB" id="A0A6V7PLD6"/>
<gene>
    <name evidence="1" type="ORF">CB5_LOCUS14876</name>
</gene>